<feature type="domain" description="ABC-type transport auxiliary lipoprotein component" evidence="2">
    <location>
        <begin position="32"/>
        <end position="193"/>
    </location>
</feature>
<dbReference type="AlphaFoldDB" id="A0A7D5D429"/>
<protein>
    <submittedName>
        <fullName evidence="3">Membrane integrity-associated transporter subunit PqiC</fullName>
    </submittedName>
</protein>
<evidence type="ECO:0000259" key="2">
    <source>
        <dbReference type="Pfam" id="PF03886"/>
    </source>
</evidence>
<reference evidence="3 4" key="1">
    <citation type="submission" date="2020-06" db="EMBL/GenBank/DDBJ databases">
        <title>Pseudomonas eucalypticola sp. nov., an endophyte of Eucalyptus dunnii leaves with biocontrol ability of eucalyptus leaf blight.</title>
        <authorList>
            <person name="Liu Y."/>
            <person name="Song Z."/>
            <person name="Zeng H."/>
            <person name="Lu M."/>
            <person name="Wang X."/>
            <person name="Lian X."/>
            <person name="Zhang Q."/>
        </authorList>
    </citation>
    <scope>NUCLEOTIDE SEQUENCE [LARGE SCALE GENOMIC DNA]</scope>
    <source>
        <strain evidence="3 4">NP-1</strain>
    </source>
</reference>
<evidence type="ECO:0000313" key="4">
    <source>
        <dbReference type="Proteomes" id="UP000509568"/>
    </source>
</evidence>
<sequence>MITSVHRALLVLACAVLPACSILPKAEPANVYRLPVADQPVVAHDGPRLPWTLRIGKPQASDALNSPRIAVLPQGDLVSSYKGARWSDPAPVLLRNRLLDGFSRDGRLRGLSNDDSTVQGDYELGGDLQAFQSEYASNGVIVRVRLDARLVNGRSQRIVASHRFEVTQPVAGTAVPSVVSAFGQANDRLTGQVIEWVLAQAAVAPKNQ</sequence>
<evidence type="ECO:0000256" key="1">
    <source>
        <dbReference type="SAM" id="SignalP"/>
    </source>
</evidence>
<feature type="chain" id="PRO_5029000139" evidence="1">
    <location>
        <begin position="22"/>
        <end position="208"/>
    </location>
</feature>
<dbReference type="Proteomes" id="UP000509568">
    <property type="component" value="Chromosome"/>
</dbReference>
<accession>A0A7D5D429</accession>
<evidence type="ECO:0000313" key="3">
    <source>
        <dbReference type="EMBL" id="QKZ02356.1"/>
    </source>
</evidence>
<proteinExistence type="predicted"/>
<keyword evidence="1" id="KW-0732">Signal</keyword>
<name>A0A7D5D429_9PSED</name>
<organism evidence="3 4">
    <name type="scientific">Pseudomonas eucalypticola</name>
    <dbReference type="NCBI Taxonomy" id="2599595"/>
    <lineage>
        <taxon>Bacteria</taxon>
        <taxon>Pseudomonadati</taxon>
        <taxon>Pseudomonadota</taxon>
        <taxon>Gammaproteobacteria</taxon>
        <taxon>Pseudomonadales</taxon>
        <taxon>Pseudomonadaceae</taxon>
        <taxon>Pseudomonas</taxon>
    </lineage>
</organism>
<dbReference type="Pfam" id="PF03886">
    <property type="entry name" value="ABC_trans_aux"/>
    <property type="match status" value="1"/>
</dbReference>
<gene>
    <name evidence="3" type="ORF">HWQ56_00495</name>
</gene>
<feature type="signal peptide" evidence="1">
    <location>
        <begin position="1"/>
        <end position="21"/>
    </location>
</feature>
<dbReference type="InterPro" id="IPR005586">
    <property type="entry name" value="ABC_trans_aux"/>
</dbReference>
<dbReference type="Gene3D" id="3.40.50.10610">
    <property type="entry name" value="ABC-type transport auxiliary lipoprotein component"/>
    <property type="match status" value="1"/>
</dbReference>
<dbReference type="EMBL" id="CP056030">
    <property type="protein sequence ID" value="QKZ02356.1"/>
    <property type="molecule type" value="Genomic_DNA"/>
</dbReference>
<dbReference type="SUPFAM" id="SSF159594">
    <property type="entry name" value="XCC0632-like"/>
    <property type="match status" value="1"/>
</dbReference>
<dbReference type="KEGG" id="pez:HWQ56_00495"/>
<dbReference type="RefSeq" id="WP_176569517.1">
    <property type="nucleotide sequence ID" value="NZ_CP056030.1"/>
</dbReference>
<keyword evidence="4" id="KW-1185">Reference proteome</keyword>